<dbReference type="Proteomes" id="UP001199106">
    <property type="component" value="Unassembled WGS sequence"/>
</dbReference>
<comment type="caution">
    <text evidence="1">The sequence shown here is derived from an EMBL/GenBank/DDBJ whole genome shotgun (WGS) entry which is preliminary data.</text>
</comment>
<evidence type="ECO:0000313" key="1">
    <source>
        <dbReference type="EMBL" id="KAG9191515.1"/>
    </source>
</evidence>
<name>A0AAD4NRM5_9PLEO</name>
<dbReference type="EMBL" id="JAANER010000003">
    <property type="protein sequence ID" value="KAG9191515.1"/>
    <property type="molecule type" value="Genomic_DNA"/>
</dbReference>
<sequence>MAYPDCTSLLEFIDFTTAKDTTDTAALEEQVSVLKEAKAALKVENGKKNEQIIDLKLTVSDMEEDVNDYKRVQELEVFKAKHVEHCQAVMLKLLTQRNLRNGSGPTDAERNVKREYTEVYGLEIVGGDAVE</sequence>
<gene>
    <name evidence="1" type="ORF">G6011_10249</name>
</gene>
<organism evidence="1 2">
    <name type="scientific">Alternaria panax</name>
    <dbReference type="NCBI Taxonomy" id="48097"/>
    <lineage>
        <taxon>Eukaryota</taxon>
        <taxon>Fungi</taxon>
        <taxon>Dikarya</taxon>
        <taxon>Ascomycota</taxon>
        <taxon>Pezizomycotina</taxon>
        <taxon>Dothideomycetes</taxon>
        <taxon>Pleosporomycetidae</taxon>
        <taxon>Pleosporales</taxon>
        <taxon>Pleosporineae</taxon>
        <taxon>Pleosporaceae</taxon>
        <taxon>Alternaria</taxon>
        <taxon>Alternaria sect. Panax</taxon>
    </lineage>
</organism>
<protein>
    <submittedName>
        <fullName evidence="1">Uncharacterized protein</fullName>
    </submittedName>
</protein>
<evidence type="ECO:0000313" key="2">
    <source>
        <dbReference type="Proteomes" id="UP001199106"/>
    </source>
</evidence>
<reference evidence="1" key="1">
    <citation type="submission" date="2021-07" db="EMBL/GenBank/DDBJ databases">
        <title>Genome Resource of American Ginseng Black Spot Pathogen Alternaria panax.</title>
        <authorList>
            <person name="Qiu C."/>
            <person name="Wang W."/>
            <person name="Liu Z."/>
        </authorList>
    </citation>
    <scope>NUCLEOTIDE SEQUENCE</scope>
    <source>
        <strain evidence="1">BNCC115425</strain>
    </source>
</reference>
<keyword evidence="2" id="KW-1185">Reference proteome</keyword>
<proteinExistence type="predicted"/>
<accession>A0AAD4NRM5</accession>
<dbReference type="AlphaFoldDB" id="A0AAD4NRM5"/>